<dbReference type="Proteomes" id="UP000324800">
    <property type="component" value="Unassembled WGS sequence"/>
</dbReference>
<evidence type="ECO:0000313" key="1">
    <source>
        <dbReference type="EMBL" id="KAA6369746.1"/>
    </source>
</evidence>
<proteinExistence type="predicted"/>
<reference evidence="1 2" key="1">
    <citation type="submission" date="2019-03" db="EMBL/GenBank/DDBJ databases">
        <title>Single cell metagenomics reveals metabolic interactions within the superorganism composed of flagellate Streblomastix strix and complex community of Bacteroidetes bacteria on its surface.</title>
        <authorList>
            <person name="Treitli S.C."/>
            <person name="Kolisko M."/>
            <person name="Husnik F."/>
            <person name="Keeling P."/>
            <person name="Hampl V."/>
        </authorList>
    </citation>
    <scope>NUCLEOTIDE SEQUENCE [LARGE SCALE GENOMIC DNA]</scope>
    <source>
        <strain evidence="1">ST1C</strain>
    </source>
</reference>
<dbReference type="AlphaFoldDB" id="A0A5J4UG53"/>
<evidence type="ECO:0000313" key="2">
    <source>
        <dbReference type="Proteomes" id="UP000324800"/>
    </source>
</evidence>
<name>A0A5J4UG53_9EUKA</name>
<accession>A0A5J4UG53</accession>
<gene>
    <name evidence="1" type="ORF">EZS28_034727</name>
</gene>
<comment type="caution">
    <text evidence="1">The sequence shown here is derived from an EMBL/GenBank/DDBJ whole genome shotgun (WGS) entry which is preliminary data.</text>
</comment>
<sequence length="184" mass="20952">MWPIAEVKETNIVNKFDKEICQDQLGFDSLEDKIIPFCQPKVSFRGLQSLKASDAPQLAEIDEIKVKRRILDEDTELLNPSVPTSIPVVQGSNAPIHTIPTTGVTAIETSTNVSSYDNSRYLSFSQQFEEKFKQYAKFYSKEEEAVAKKFVQMMEGVCNAEMKKFDANTVVMQPMERQLLFQKV</sequence>
<organism evidence="1 2">
    <name type="scientific">Streblomastix strix</name>
    <dbReference type="NCBI Taxonomy" id="222440"/>
    <lineage>
        <taxon>Eukaryota</taxon>
        <taxon>Metamonada</taxon>
        <taxon>Preaxostyla</taxon>
        <taxon>Oxymonadida</taxon>
        <taxon>Streblomastigidae</taxon>
        <taxon>Streblomastix</taxon>
    </lineage>
</organism>
<protein>
    <submittedName>
        <fullName evidence="1">Uncharacterized protein</fullName>
    </submittedName>
</protein>
<dbReference type="EMBL" id="SNRW01016062">
    <property type="protein sequence ID" value="KAA6369746.1"/>
    <property type="molecule type" value="Genomic_DNA"/>
</dbReference>